<evidence type="ECO:0000256" key="4">
    <source>
        <dbReference type="ARBA" id="ARBA00022490"/>
    </source>
</evidence>
<evidence type="ECO:0000313" key="6">
    <source>
        <dbReference type="EMBL" id="CAZ84726.1"/>
    </source>
</evidence>
<keyword evidence="3" id="KW-0813">Transport</keyword>
<feature type="compositionally biased region" description="Polar residues" evidence="5">
    <location>
        <begin position="304"/>
        <end position="313"/>
    </location>
</feature>
<dbReference type="FunCoup" id="D5GJN3">
    <property type="interactions" value="375"/>
</dbReference>
<dbReference type="Gene3D" id="1.25.40.10">
    <property type="entry name" value="Tetratricopeptide repeat domain"/>
    <property type="match status" value="1"/>
</dbReference>
<dbReference type="PANTHER" id="PTHR12875:SF0">
    <property type="entry name" value="GOLGI TO ER TRAFFIC PROTEIN 4 HOMOLOG"/>
    <property type="match status" value="1"/>
</dbReference>
<keyword evidence="4" id="KW-0963">Cytoplasm</keyword>
<dbReference type="AlphaFoldDB" id="D5GJN3"/>
<comment type="similarity">
    <text evidence="2">Belongs to the GET4 family.</text>
</comment>
<name>D5GJN3_TUBMM</name>
<dbReference type="eggNOG" id="KOG3024">
    <property type="taxonomic scope" value="Eukaryota"/>
</dbReference>
<keyword evidence="7" id="KW-1185">Reference proteome</keyword>
<gene>
    <name evidence="6" type="ORF">GSTUM_00009085001</name>
</gene>
<dbReference type="KEGG" id="tml:GSTUM_00009085001"/>
<dbReference type="InterPro" id="IPR011990">
    <property type="entry name" value="TPR-like_helical_dom_sf"/>
</dbReference>
<dbReference type="RefSeq" id="XP_002840535.1">
    <property type="nucleotide sequence ID" value="XM_002840489.1"/>
</dbReference>
<evidence type="ECO:0000256" key="5">
    <source>
        <dbReference type="SAM" id="MobiDB-lite"/>
    </source>
</evidence>
<dbReference type="Pfam" id="PF04190">
    <property type="entry name" value="GET4"/>
    <property type="match status" value="1"/>
</dbReference>
<organism evidence="6 7">
    <name type="scientific">Tuber melanosporum (strain Mel28)</name>
    <name type="common">Perigord black truffle</name>
    <dbReference type="NCBI Taxonomy" id="656061"/>
    <lineage>
        <taxon>Eukaryota</taxon>
        <taxon>Fungi</taxon>
        <taxon>Dikarya</taxon>
        <taxon>Ascomycota</taxon>
        <taxon>Pezizomycotina</taxon>
        <taxon>Pezizomycetes</taxon>
        <taxon>Pezizales</taxon>
        <taxon>Tuberaceae</taxon>
        <taxon>Tuber</taxon>
    </lineage>
</organism>
<sequence>MASKNVEKTRARLEKRIEEGAYYEAHQQLRVVSQRYIKAHNYDAAIDILCSGAEALLKAGQNSSGCDLCLMLVGVYKTGSLAPSATSRARLIQLISLIPPEEPGRKRFINEAIAWSSKHGEYPAGDPELHHFIGKLLAQEDDTYEAEKHLVVGTKESAETFADMLYEWYTEDEPHTAPIYAARAVLPYMLIGNLRDATRLLTTFTRKLIENNSSLAVQEVQTASVDCKVVPSLPLLNFLNLLLLACQTGGQDMFRNLKSHYSNSLMEVPHWNEPLEQIGEIYLGIQIRRPASIFDMMGSMFGGTPNSVPQSRQIPPEQQPLVDLD</sequence>
<evidence type="ECO:0000256" key="3">
    <source>
        <dbReference type="ARBA" id="ARBA00022448"/>
    </source>
</evidence>
<dbReference type="FunFam" id="1.25.40.10:FF:000060">
    <property type="entry name" value="Golgi to ER traffic protein 4 homolog"/>
    <property type="match status" value="1"/>
</dbReference>
<dbReference type="Proteomes" id="UP000006911">
    <property type="component" value="Unassembled WGS sequence"/>
</dbReference>
<dbReference type="GeneID" id="9186760"/>
<evidence type="ECO:0000256" key="1">
    <source>
        <dbReference type="ARBA" id="ARBA00004514"/>
    </source>
</evidence>
<dbReference type="PANTHER" id="PTHR12875">
    <property type="entry name" value="GOLGI TO ER TRAFFIC PROTEIN 4 HOMOLOG"/>
    <property type="match status" value="1"/>
</dbReference>
<feature type="region of interest" description="Disordered" evidence="5">
    <location>
        <begin position="304"/>
        <end position="325"/>
    </location>
</feature>
<dbReference type="STRING" id="656061.D5GJN3"/>
<dbReference type="HOGENOM" id="CLU_046061_0_1_1"/>
<dbReference type="OMA" id="LMDMMGM"/>
<evidence type="ECO:0000313" key="7">
    <source>
        <dbReference type="Proteomes" id="UP000006911"/>
    </source>
</evidence>
<protein>
    <submittedName>
        <fullName evidence="6">(Perigord truffle) hypothetical protein</fullName>
    </submittedName>
</protein>
<reference evidence="6 7" key="1">
    <citation type="journal article" date="2010" name="Nature">
        <title>Perigord black truffle genome uncovers evolutionary origins and mechanisms of symbiosis.</title>
        <authorList>
            <person name="Martin F."/>
            <person name="Kohler A."/>
            <person name="Murat C."/>
            <person name="Balestrini R."/>
            <person name="Coutinho P.M."/>
            <person name="Jaillon O."/>
            <person name="Montanini B."/>
            <person name="Morin E."/>
            <person name="Noel B."/>
            <person name="Percudani R."/>
            <person name="Porcel B."/>
            <person name="Rubini A."/>
            <person name="Amicucci A."/>
            <person name="Amselem J."/>
            <person name="Anthouard V."/>
            <person name="Arcioni S."/>
            <person name="Artiguenave F."/>
            <person name="Aury J.M."/>
            <person name="Ballario P."/>
            <person name="Bolchi A."/>
            <person name="Brenna A."/>
            <person name="Brun A."/>
            <person name="Buee M."/>
            <person name="Cantarel B."/>
            <person name="Chevalier G."/>
            <person name="Couloux A."/>
            <person name="Da Silva C."/>
            <person name="Denoeud F."/>
            <person name="Duplessis S."/>
            <person name="Ghignone S."/>
            <person name="Hilselberger B."/>
            <person name="Iotti M."/>
            <person name="Marcais B."/>
            <person name="Mello A."/>
            <person name="Miranda M."/>
            <person name="Pacioni G."/>
            <person name="Quesneville H."/>
            <person name="Riccioni C."/>
            <person name="Ruotolo R."/>
            <person name="Splivallo R."/>
            <person name="Stocchi V."/>
            <person name="Tisserant E."/>
            <person name="Viscomi A.R."/>
            <person name="Zambonelli A."/>
            <person name="Zampieri E."/>
            <person name="Henrissat B."/>
            <person name="Lebrun M.H."/>
            <person name="Paolocci F."/>
            <person name="Bonfante P."/>
            <person name="Ottonello S."/>
            <person name="Wincker P."/>
        </authorList>
    </citation>
    <scope>NUCLEOTIDE SEQUENCE [LARGE SCALE GENOMIC DNA]</scope>
    <source>
        <strain evidence="6 7">Mel28</strain>
    </source>
</reference>
<dbReference type="EMBL" id="FN430332">
    <property type="protein sequence ID" value="CAZ84726.1"/>
    <property type="molecule type" value="Genomic_DNA"/>
</dbReference>
<dbReference type="InParanoid" id="D5GJN3"/>
<accession>D5GJN3</accession>
<comment type="subcellular location">
    <subcellularLocation>
        <location evidence="1">Cytoplasm</location>
        <location evidence="1">Cytosol</location>
    </subcellularLocation>
</comment>
<dbReference type="InterPro" id="IPR007317">
    <property type="entry name" value="GET4"/>
</dbReference>
<dbReference type="GO" id="GO:0045048">
    <property type="term" value="P:protein insertion into ER membrane"/>
    <property type="evidence" value="ECO:0007669"/>
    <property type="project" value="InterPro"/>
</dbReference>
<dbReference type="GO" id="GO:0072380">
    <property type="term" value="C:TRC complex"/>
    <property type="evidence" value="ECO:0007669"/>
    <property type="project" value="TreeGrafter"/>
</dbReference>
<proteinExistence type="inferred from homology"/>
<evidence type="ECO:0000256" key="2">
    <source>
        <dbReference type="ARBA" id="ARBA00005351"/>
    </source>
</evidence>